<sequence>MNIPLMPSLNLLLTGHYSAFGPFIWIFDNQKVFGPVIFPGIPISRPAVQLVDPSLYQHMKLYIKLHQQFEMYKEQVKKMGEESQQQQEQKGDAPTCGICHKTKFADGCGHNCSYCQTKFCARCGGRVSLRSNKLYHYFYSPLERPHLECIQSWGTQHRKDMDLLVQRRATKMTRGLEQLLSGKADRAEGLFSLEKRIFWEDLGAAFRYLEGTCKKDEDKHFIRTCSNMMKGNGCQLEG</sequence>
<evidence type="ECO:0000259" key="2">
    <source>
        <dbReference type="Pfam" id="PF22601"/>
    </source>
</evidence>
<dbReference type="EMBL" id="WHWB01034713">
    <property type="protein sequence ID" value="KAJ7405400.1"/>
    <property type="molecule type" value="Genomic_DNA"/>
</dbReference>
<dbReference type="PANTHER" id="PTHR12157:SF15">
    <property type="entry name" value="REGULATING SYNAPTIC MEMBRANE EXOCYTOSIS PROTEIN 2"/>
    <property type="match status" value="1"/>
</dbReference>
<evidence type="ECO:0000313" key="4">
    <source>
        <dbReference type="Proteomes" id="UP001145742"/>
    </source>
</evidence>
<accession>A0ABQ9CSY0</accession>
<evidence type="ECO:0000256" key="1">
    <source>
        <dbReference type="ARBA" id="ARBA00022737"/>
    </source>
</evidence>
<dbReference type="InterPro" id="IPR013083">
    <property type="entry name" value="Znf_RING/FYVE/PHD"/>
</dbReference>
<feature type="domain" description="RIM zinc finger" evidence="2">
    <location>
        <begin position="96"/>
        <end position="133"/>
    </location>
</feature>
<reference evidence="3" key="1">
    <citation type="submission" date="2019-10" db="EMBL/GenBank/DDBJ databases">
        <authorList>
            <person name="Soares A.E.R."/>
            <person name="Aleixo A."/>
            <person name="Schneider P."/>
            <person name="Miyaki C.Y."/>
            <person name="Schneider M.P."/>
            <person name="Mello C."/>
            <person name="Vasconcelos A.T.R."/>
        </authorList>
    </citation>
    <scope>NUCLEOTIDE SEQUENCE</scope>
    <source>
        <tissue evidence="3">Muscle</tissue>
    </source>
</reference>
<gene>
    <name evidence="3" type="ORF">WISP_139871</name>
</gene>
<dbReference type="SUPFAM" id="SSF57903">
    <property type="entry name" value="FYVE/PHD zinc finger"/>
    <property type="match status" value="1"/>
</dbReference>
<dbReference type="Gene3D" id="3.30.40.10">
    <property type="entry name" value="Zinc/RING finger domain, C3HC4 (zinc finger)"/>
    <property type="match status" value="1"/>
</dbReference>
<evidence type="ECO:0000313" key="3">
    <source>
        <dbReference type="EMBL" id="KAJ7405400.1"/>
    </source>
</evidence>
<comment type="caution">
    <text evidence="3">The sequence shown here is derived from an EMBL/GenBank/DDBJ whole genome shotgun (WGS) entry which is preliminary data.</text>
</comment>
<dbReference type="PANTHER" id="PTHR12157">
    <property type="entry name" value="REGULATING SYNAPTIC MEMBRANE EXOCYTOSIS PROTEIN"/>
    <property type="match status" value="1"/>
</dbReference>
<protein>
    <recommendedName>
        <fullName evidence="2">RIM zinc finger domain-containing protein</fullName>
    </recommendedName>
</protein>
<dbReference type="InterPro" id="IPR054386">
    <property type="entry name" value="RIM_Znf"/>
</dbReference>
<dbReference type="InterPro" id="IPR011011">
    <property type="entry name" value="Znf_FYVE_PHD"/>
</dbReference>
<organism evidence="3 4">
    <name type="scientific">Willisornis vidua</name>
    <name type="common">Xingu scale-backed antbird</name>
    <dbReference type="NCBI Taxonomy" id="1566151"/>
    <lineage>
        <taxon>Eukaryota</taxon>
        <taxon>Metazoa</taxon>
        <taxon>Chordata</taxon>
        <taxon>Craniata</taxon>
        <taxon>Vertebrata</taxon>
        <taxon>Euteleostomi</taxon>
        <taxon>Archelosauria</taxon>
        <taxon>Archosauria</taxon>
        <taxon>Dinosauria</taxon>
        <taxon>Saurischia</taxon>
        <taxon>Theropoda</taxon>
        <taxon>Coelurosauria</taxon>
        <taxon>Aves</taxon>
        <taxon>Neognathae</taxon>
        <taxon>Neoaves</taxon>
        <taxon>Telluraves</taxon>
        <taxon>Australaves</taxon>
        <taxon>Passeriformes</taxon>
        <taxon>Thamnophilidae</taxon>
        <taxon>Willisornis</taxon>
    </lineage>
</organism>
<keyword evidence="1" id="KW-0677">Repeat</keyword>
<dbReference type="Proteomes" id="UP001145742">
    <property type="component" value="Unassembled WGS sequence"/>
</dbReference>
<name>A0ABQ9CSY0_9PASS</name>
<dbReference type="InterPro" id="IPR039032">
    <property type="entry name" value="Rim-like"/>
</dbReference>
<proteinExistence type="predicted"/>
<keyword evidence="4" id="KW-1185">Reference proteome</keyword>
<dbReference type="Pfam" id="PF22601">
    <property type="entry name" value="RIM2a_ZnF"/>
    <property type="match status" value="1"/>
</dbReference>